<gene>
    <name evidence="2" type="ORF">McpCs1_14600</name>
</gene>
<name>A0AAE4MFM3_9EURY</name>
<dbReference type="Pfam" id="PF13620">
    <property type="entry name" value="CarboxypepD_reg"/>
    <property type="match status" value="2"/>
</dbReference>
<evidence type="ECO:0008006" key="4">
    <source>
        <dbReference type="Google" id="ProtNLM"/>
    </source>
</evidence>
<feature type="transmembrane region" description="Helical" evidence="1">
    <location>
        <begin position="347"/>
        <end position="369"/>
    </location>
</feature>
<dbReference type="AlphaFoldDB" id="A0AAE4MFM3"/>
<accession>A0AAE4MFM3</accession>
<evidence type="ECO:0000313" key="3">
    <source>
        <dbReference type="Proteomes" id="UP001283212"/>
    </source>
</evidence>
<dbReference type="SUPFAM" id="SSF49464">
    <property type="entry name" value="Carboxypeptidase regulatory domain-like"/>
    <property type="match status" value="4"/>
</dbReference>
<proteinExistence type="predicted"/>
<evidence type="ECO:0000313" key="2">
    <source>
        <dbReference type="EMBL" id="MDV0444067.1"/>
    </source>
</evidence>
<keyword evidence="3" id="KW-1185">Reference proteome</keyword>
<dbReference type="EMBL" id="JAWDKB010000005">
    <property type="protein sequence ID" value="MDV0444067.1"/>
    <property type="molecule type" value="Genomic_DNA"/>
</dbReference>
<reference evidence="2 3" key="1">
    <citation type="submission" date="2023-06" db="EMBL/GenBank/DDBJ databases">
        <title>Genome sequence of Methancorpusculaceae sp. Cs1.</title>
        <authorList>
            <person name="Protasov E."/>
            <person name="Platt K."/>
            <person name="Poehlein A."/>
            <person name="Daniel R."/>
            <person name="Brune A."/>
        </authorList>
    </citation>
    <scope>NUCLEOTIDE SEQUENCE [LARGE SCALE GENOMIC DNA]</scope>
    <source>
        <strain evidence="2 3">Cs1</strain>
    </source>
</reference>
<sequence>MFIKHLVVIFLLAALLFSGAAAAEATSLTLNVYDNSASHDPVKDAKVVITKGGLDQTLYTDVNGKAKFAAVEYQSTYTVSISKDGYDTQKFSLTINVMDKDYTVYLQKSNLIQVKVLNPDKSTPVVGAKISVDGLTMGTTNSAGVLHVSMEKGAYHNVQVTADSYETYSSSQYIDSDQTSLTITLSKSYLSPRVLVYDTDKRPIPAASVIIDEKTTVYTDEYGRASLSKLTAGTYDLKVTKTNYVPYTKKVTFSEDSSDEIVELTYESVPVTVLVVDGTTPVAGALVSLDNLVTGVTDATGKFTKSMSPGQTVLFAASKDGYTGHSVSYQITTTGDNTITLPLTPNFPTPIVIGGIVAVIVIVILVFLFTRTRRPRRNNDFGRRGFL</sequence>
<dbReference type="InterPro" id="IPR008969">
    <property type="entry name" value="CarboxyPept-like_regulatory"/>
</dbReference>
<organism evidence="2 3">
    <name type="scientific">Methanorbis rubei</name>
    <dbReference type="NCBI Taxonomy" id="3028300"/>
    <lineage>
        <taxon>Archaea</taxon>
        <taxon>Methanobacteriati</taxon>
        <taxon>Methanobacteriota</taxon>
        <taxon>Stenosarchaea group</taxon>
        <taxon>Methanomicrobia</taxon>
        <taxon>Methanomicrobiales</taxon>
        <taxon>Methanocorpusculaceae</taxon>
        <taxon>Methanorbis</taxon>
    </lineage>
</organism>
<dbReference type="Gene3D" id="2.60.40.1120">
    <property type="entry name" value="Carboxypeptidase-like, regulatory domain"/>
    <property type="match status" value="4"/>
</dbReference>
<comment type="caution">
    <text evidence="2">The sequence shown here is derived from an EMBL/GenBank/DDBJ whole genome shotgun (WGS) entry which is preliminary data.</text>
</comment>
<keyword evidence="1" id="KW-1133">Transmembrane helix</keyword>
<evidence type="ECO:0000256" key="1">
    <source>
        <dbReference type="SAM" id="Phobius"/>
    </source>
</evidence>
<dbReference type="Proteomes" id="UP001283212">
    <property type="component" value="Unassembled WGS sequence"/>
</dbReference>
<keyword evidence="1" id="KW-0812">Transmembrane</keyword>
<dbReference type="RefSeq" id="WP_338096571.1">
    <property type="nucleotide sequence ID" value="NZ_JAWDKB010000005.1"/>
</dbReference>
<keyword evidence="1" id="KW-0472">Membrane</keyword>
<protein>
    <recommendedName>
        <fullName evidence="4">PEGA domain-containing protein</fullName>
    </recommendedName>
</protein>